<dbReference type="InterPro" id="IPR046960">
    <property type="entry name" value="PPR_At4g14850-like_plant"/>
</dbReference>
<protein>
    <submittedName>
        <fullName evidence="3">Uncharacterized protein</fullName>
    </submittedName>
</protein>
<dbReference type="AlphaFoldDB" id="A0A2I0I6Z9"/>
<feature type="repeat" description="PPR" evidence="2">
    <location>
        <begin position="297"/>
        <end position="327"/>
    </location>
</feature>
<proteinExistence type="predicted"/>
<keyword evidence="1" id="KW-0677">Repeat</keyword>
<evidence type="ECO:0000313" key="3">
    <source>
        <dbReference type="EMBL" id="PKI39206.1"/>
    </source>
</evidence>
<evidence type="ECO:0000256" key="2">
    <source>
        <dbReference type="PROSITE-ProRule" id="PRU00708"/>
    </source>
</evidence>
<organism evidence="3 4">
    <name type="scientific">Punica granatum</name>
    <name type="common">Pomegranate</name>
    <dbReference type="NCBI Taxonomy" id="22663"/>
    <lineage>
        <taxon>Eukaryota</taxon>
        <taxon>Viridiplantae</taxon>
        <taxon>Streptophyta</taxon>
        <taxon>Embryophyta</taxon>
        <taxon>Tracheophyta</taxon>
        <taxon>Spermatophyta</taxon>
        <taxon>Magnoliopsida</taxon>
        <taxon>eudicotyledons</taxon>
        <taxon>Gunneridae</taxon>
        <taxon>Pentapetalae</taxon>
        <taxon>rosids</taxon>
        <taxon>malvids</taxon>
        <taxon>Myrtales</taxon>
        <taxon>Lythraceae</taxon>
        <taxon>Punica</taxon>
    </lineage>
</organism>
<gene>
    <name evidence="3" type="ORF">CRG98_040395</name>
</gene>
<reference evidence="3 4" key="1">
    <citation type="submission" date="2017-11" db="EMBL/GenBank/DDBJ databases">
        <title>De-novo sequencing of pomegranate (Punica granatum L.) genome.</title>
        <authorList>
            <person name="Akparov Z."/>
            <person name="Amiraslanov A."/>
            <person name="Hajiyeva S."/>
            <person name="Abbasov M."/>
            <person name="Kaur K."/>
            <person name="Hamwieh A."/>
            <person name="Solovyev V."/>
            <person name="Salamov A."/>
            <person name="Braich B."/>
            <person name="Kosarev P."/>
            <person name="Mahmoud A."/>
            <person name="Hajiyev E."/>
            <person name="Babayeva S."/>
            <person name="Izzatullayeva V."/>
            <person name="Mammadov A."/>
            <person name="Mammadov A."/>
            <person name="Sharifova S."/>
            <person name="Ojaghi J."/>
            <person name="Eynullazada K."/>
            <person name="Bayramov B."/>
            <person name="Abdulazimova A."/>
            <person name="Shahmuradov I."/>
        </authorList>
    </citation>
    <scope>NUCLEOTIDE SEQUENCE [LARGE SCALE GENOMIC DNA]</scope>
    <source>
        <strain evidence="4">cv. AG2017</strain>
        <tissue evidence="3">Leaf</tissue>
    </source>
</reference>
<dbReference type="InterPro" id="IPR011990">
    <property type="entry name" value="TPR-like_helical_dom_sf"/>
</dbReference>
<comment type="caution">
    <text evidence="3">The sequence shown here is derived from an EMBL/GenBank/DDBJ whole genome shotgun (WGS) entry which is preliminary data.</text>
</comment>
<dbReference type="Pfam" id="PF13041">
    <property type="entry name" value="PPR_2"/>
    <property type="match status" value="2"/>
</dbReference>
<dbReference type="InterPro" id="IPR002885">
    <property type="entry name" value="PPR_rpt"/>
</dbReference>
<dbReference type="Pfam" id="PF20431">
    <property type="entry name" value="E_motif"/>
    <property type="match status" value="1"/>
</dbReference>
<dbReference type="GO" id="GO:0003723">
    <property type="term" value="F:RNA binding"/>
    <property type="evidence" value="ECO:0007669"/>
    <property type="project" value="InterPro"/>
</dbReference>
<feature type="repeat" description="PPR" evidence="2">
    <location>
        <begin position="328"/>
        <end position="362"/>
    </location>
</feature>
<dbReference type="Gene3D" id="1.25.40.10">
    <property type="entry name" value="Tetratricopeptide repeat domain"/>
    <property type="match status" value="5"/>
</dbReference>
<dbReference type="GO" id="GO:0009451">
    <property type="term" value="P:RNA modification"/>
    <property type="evidence" value="ECO:0007669"/>
    <property type="project" value="InterPro"/>
</dbReference>
<dbReference type="PROSITE" id="PS51375">
    <property type="entry name" value="PPR"/>
    <property type="match status" value="3"/>
</dbReference>
<dbReference type="Proteomes" id="UP000233551">
    <property type="component" value="Unassembled WGS sequence"/>
</dbReference>
<evidence type="ECO:0000313" key="4">
    <source>
        <dbReference type="Proteomes" id="UP000233551"/>
    </source>
</evidence>
<dbReference type="PANTHER" id="PTHR47926">
    <property type="entry name" value="PENTATRICOPEPTIDE REPEAT-CONTAINING PROTEIN"/>
    <property type="match status" value="1"/>
</dbReference>
<dbReference type="FunFam" id="1.25.40.10:FF:000090">
    <property type="entry name" value="Pentatricopeptide repeat-containing protein, chloroplastic"/>
    <property type="match status" value="1"/>
</dbReference>
<dbReference type="EMBL" id="PGOL01003847">
    <property type="protein sequence ID" value="PKI39206.1"/>
    <property type="molecule type" value="Genomic_DNA"/>
</dbReference>
<dbReference type="InterPro" id="IPR046848">
    <property type="entry name" value="E_motif"/>
</dbReference>
<accession>A0A2I0I6Z9</accession>
<keyword evidence="4" id="KW-1185">Reference proteome</keyword>
<dbReference type="NCBIfam" id="TIGR00756">
    <property type="entry name" value="PPR"/>
    <property type="match status" value="3"/>
</dbReference>
<evidence type="ECO:0000256" key="1">
    <source>
        <dbReference type="ARBA" id="ARBA00022737"/>
    </source>
</evidence>
<dbReference type="FunFam" id="1.25.40.10:FF:000343">
    <property type="entry name" value="Pentatricopeptide repeat-containing protein At3g58590"/>
    <property type="match status" value="1"/>
</dbReference>
<sequence>MRTWNPMLLTDKLLPRASWKHRIIIYLPPSLRARSSSTSVLESVHCGDSSYFWDRNFVSEALKISAKVRSILGGEQLHAAIVKFGLVDVLSLQNQILDVYVKCGRCQDAWRLFEELPVRNVVTWNTLINGLVGFPHNVKYDCCTVFSAIRRMQLESVNPDFLTFSSLLRASVECKNMGIGTQLHCFIVKYGFLQNCFVSNSLLNFYGKLGAIQNARQLFDEVKYRDLAVWNAMLSCYALEPSPRGGALRIFCSMHQEGLKGDEFTFSMLLSFCAASVFLHLGKQIHGLIVKFSFAVDVLVSSALIDMYAKNGLVDDARRTFDEMPFRNLVSWTTIIVCYGKQGNGRETMRILREMLRRDFHPDELTLSSVLTSCGNVSATSEILQLHAYLVKSRLHTFLSVSNSLISAYSKCGSIESASQCFDSFAEPDIVTWTSIICAYGFHGLAKESCEMFRKMLSHEIRPDKVAFLGVLSACSHAGLVNEGLYYFNLMTDVYGIIPDSEQYACLIDLAGRHGLLEQAYEVLSSMPELDPSTLGAFIGACKVHGNSRLAREAADRLFSLELDKSVNYTLLSNIYALEGKWENVARVRKLMKQRCEHKVPGCSWIEVSGNVHTFVSGDKSNPRSSELYDALEMFLWEVNEGSSIFCGSNIWHYKHVEEKLCD</sequence>
<dbReference type="PANTHER" id="PTHR47926:SF511">
    <property type="entry name" value="PENTATRICOPEPTIDE REPEAT-CONTAINING PROTEIN"/>
    <property type="match status" value="1"/>
</dbReference>
<dbReference type="FunFam" id="1.25.40.10:FF:000285">
    <property type="entry name" value="Pentatricopeptide repeat-containing protein, chloroplastic"/>
    <property type="match status" value="1"/>
</dbReference>
<feature type="repeat" description="PPR" evidence="2">
    <location>
        <begin position="429"/>
        <end position="463"/>
    </location>
</feature>
<dbReference type="STRING" id="22663.A0A2I0I6Z9"/>
<name>A0A2I0I6Z9_PUNGR</name>
<dbReference type="Pfam" id="PF01535">
    <property type="entry name" value="PPR"/>
    <property type="match status" value="5"/>
</dbReference>